<evidence type="ECO:0000313" key="7">
    <source>
        <dbReference type="Proteomes" id="UP000482155"/>
    </source>
</evidence>
<dbReference type="InterPro" id="IPR050950">
    <property type="entry name" value="HTH-type_LysR_regulators"/>
</dbReference>
<dbReference type="PROSITE" id="PS50931">
    <property type="entry name" value="HTH_LYSR"/>
    <property type="match status" value="1"/>
</dbReference>
<dbReference type="InterPro" id="IPR005119">
    <property type="entry name" value="LysR_subst-bd"/>
</dbReference>
<comment type="caution">
    <text evidence="6">The sequence shown here is derived from an EMBL/GenBank/DDBJ whole genome shotgun (WGS) entry which is preliminary data.</text>
</comment>
<keyword evidence="4" id="KW-0804">Transcription</keyword>
<protein>
    <submittedName>
        <fullName evidence="6">LysR family transcriptional regulator</fullName>
    </submittedName>
</protein>
<accession>A0A6B3SZJ6</accession>
<dbReference type="InterPro" id="IPR036388">
    <property type="entry name" value="WH-like_DNA-bd_sf"/>
</dbReference>
<dbReference type="InterPro" id="IPR000847">
    <property type="entry name" value="LysR_HTH_N"/>
</dbReference>
<dbReference type="GO" id="GO:0003677">
    <property type="term" value="F:DNA binding"/>
    <property type="evidence" value="ECO:0007669"/>
    <property type="project" value="UniProtKB-KW"/>
</dbReference>
<evidence type="ECO:0000256" key="3">
    <source>
        <dbReference type="ARBA" id="ARBA00023125"/>
    </source>
</evidence>
<dbReference type="SUPFAM" id="SSF46785">
    <property type="entry name" value="Winged helix' DNA-binding domain"/>
    <property type="match status" value="1"/>
</dbReference>
<keyword evidence="7" id="KW-1185">Reference proteome</keyword>
<evidence type="ECO:0000256" key="1">
    <source>
        <dbReference type="ARBA" id="ARBA00009437"/>
    </source>
</evidence>
<dbReference type="AlphaFoldDB" id="A0A6B3SZJ6"/>
<dbReference type="FunFam" id="1.10.10.10:FF:000001">
    <property type="entry name" value="LysR family transcriptional regulator"/>
    <property type="match status" value="1"/>
</dbReference>
<dbReference type="EMBL" id="JAAIVB010000085">
    <property type="protein sequence ID" value="NEX64782.1"/>
    <property type="molecule type" value="Genomic_DNA"/>
</dbReference>
<dbReference type="InterPro" id="IPR036390">
    <property type="entry name" value="WH_DNA-bd_sf"/>
</dbReference>
<dbReference type="PANTHER" id="PTHR30419">
    <property type="entry name" value="HTH-TYPE TRANSCRIPTIONAL REGULATOR YBHD"/>
    <property type="match status" value="1"/>
</dbReference>
<reference evidence="6 7" key="1">
    <citation type="submission" date="2020-02" db="EMBL/GenBank/DDBJ databases">
        <authorList>
            <person name="Kim M.K."/>
        </authorList>
    </citation>
    <scope>NUCLEOTIDE SEQUENCE [LARGE SCALE GENOMIC DNA]</scope>
    <source>
        <strain evidence="6 7">17J57-3</strain>
    </source>
</reference>
<evidence type="ECO:0000259" key="5">
    <source>
        <dbReference type="PROSITE" id="PS50931"/>
    </source>
</evidence>
<dbReference type="CDD" id="cd08421">
    <property type="entry name" value="PBP2_LTTR_like_1"/>
    <property type="match status" value="1"/>
</dbReference>
<proteinExistence type="inferred from homology"/>
<keyword evidence="3" id="KW-0238">DNA-binding</keyword>
<feature type="domain" description="HTH lysR-type" evidence="5">
    <location>
        <begin position="4"/>
        <end position="61"/>
    </location>
</feature>
<comment type="similarity">
    <text evidence="1">Belongs to the LysR transcriptional regulatory family.</text>
</comment>
<keyword evidence="2" id="KW-0805">Transcription regulation</keyword>
<dbReference type="Gene3D" id="1.10.10.10">
    <property type="entry name" value="Winged helix-like DNA-binding domain superfamily/Winged helix DNA-binding domain"/>
    <property type="match status" value="1"/>
</dbReference>
<dbReference type="Pfam" id="PF03466">
    <property type="entry name" value="LysR_substrate"/>
    <property type="match status" value="1"/>
</dbReference>
<evidence type="ECO:0000256" key="2">
    <source>
        <dbReference type="ARBA" id="ARBA00023015"/>
    </source>
</evidence>
<dbReference type="GO" id="GO:0003700">
    <property type="term" value="F:DNA-binding transcription factor activity"/>
    <property type="evidence" value="ECO:0007669"/>
    <property type="project" value="InterPro"/>
</dbReference>
<dbReference type="SUPFAM" id="SSF53850">
    <property type="entry name" value="Periplasmic binding protein-like II"/>
    <property type="match status" value="1"/>
</dbReference>
<evidence type="ECO:0000256" key="4">
    <source>
        <dbReference type="ARBA" id="ARBA00023163"/>
    </source>
</evidence>
<evidence type="ECO:0000313" key="6">
    <source>
        <dbReference type="EMBL" id="NEX64782.1"/>
    </source>
</evidence>
<dbReference type="Pfam" id="PF00126">
    <property type="entry name" value="HTH_1"/>
    <property type="match status" value="1"/>
</dbReference>
<dbReference type="GO" id="GO:0005829">
    <property type="term" value="C:cytosol"/>
    <property type="evidence" value="ECO:0007669"/>
    <property type="project" value="TreeGrafter"/>
</dbReference>
<gene>
    <name evidence="6" type="ORF">G3574_27190</name>
</gene>
<dbReference type="Gene3D" id="3.40.190.290">
    <property type="match status" value="1"/>
</dbReference>
<organism evidence="6 7">
    <name type="scientific">Noviherbaspirillum galbum</name>
    <dbReference type="NCBI Taxonomy" id="2709383"/>
    <lineage>
        <taxon>Bacteria</taxon>
        <taxon>Pseudomonadati</taxon>
        <taxon>Pseudomonadota</taxon>
        <taxon>Betaproteobacteria</taxon>
        <taxon>Burkholderiales</taxon>
        <taxon>Oxalobacteraceae</taxon>
        <taxon>Noviherbaspirillum</taxon>
    </lineage>
</organism>
<sequence length="299" mass="32667">MRDIDIKTLRLLVAVCEHQNIKHAAEQEHIEPSAISKRIAQLEGSLGTALLVRTRRGVQPTPAGMALLEHARTILFTLDRMASDITAFSGGVRGHVRVVASTSAIAEMLLDDVAAFMRDEANRNVKVDIEEALSRDIVQAVLDERAAVGICWDQADFKDLTHLPYRADQLALAVHESHELAGRKRIAFADTLTYEHVGLHPNSAVYPMLQRAAAQAGGTIAYRVVVSNFDAALRVVAANLGVSIIPMQVGSSYASKVKLIPLSDAWAKRQFAVCFKSQEKLQPPALRLVEYLTSANKAT</sequence>
<dbReference type="Proteomes" id="UP000482155">
    <property type="component" value="Unassembled WGS sequence"/>
</dbReference>
<dbReference type="PANTHER" id="PTHR30419:SF2">
    <property type="entry name" value="LYSR FAMILY TRANSCRIPTIONAL REGULATOR"/>
    <property type="match status" value="1"/>
</dbReference>
<name>A0A6B3SZJ6_9BURK</name>
<dbReference type="RefSeq" id="WP_163968710.1">
    <property type="nucleotide sequence ID" value="NZ_JAAIVB010000085.1"/>
</dbReference>